<dbReference type="Pfam" id="PF01755">
    <property type="entry name" value="Glyco_transf_25"/>
    <property type="match status" value="2"/>
</dbReference>
<dbReference type="EMBL" id="CAMXCT010006557">
    <property type="protein sequence ID" value="CAI4015905.1"/>
    <property type="molecule type" value="Genomic_DNA"/>
</dbReference>
<reference evidence="3" key="1">
    <citation type="submission" date="2022-10" db="EMBL/GenBank/DDBJ databases">
        <authorList>
            <person name="Chen Y."/>
            <person name="Dougan E. K."/>
            <person name="Chan C."/>
            <person name="Rhodes N."/>
            <person name="Thang M."/>
        </authorList>
    </citation>
    <scope>NUCLEOTIDE SEQUENCE</scope>
</reference>
<accession>A0A9P1DT95</accession>
<name>A0A9P1DT95_9DINO</name>
<evidence type="ECO:0000313" key="4">
    <source>
        <dbReference type="EMBL" id="CAL1169280.1"/>
    </source>
</evidence>
<feature type="compositionally biased region" description="Basic and acidic residues" evidence="1">
    <location>
        <begin position="530"/>
        <end position="596"/>
    </location>
</feature>
<feature type="region of interest" description="Disordered" evidence="1">
    <location>
        <begin position="226"/>
        <end position="245"/>
    </location>
</feature>
<dbReference type="EMBL" id="CAMXCT020006557">
    <property type="protein sequence ID" value="CAL1169280.1"/>
    <property type="molecule type" value="Genomic_DNA"/>
</dbReference>
<comment type="caution">
    <text evidence="3">The sequence shown here is derived from an EMBL/GenBank/DDBJ whole genome shotgun (WGS) entry which is preliminary data.</text>
</comment>
<protein>
    <recommendedName>
        <fullName evidence="2">Glycosyl transferase family 25 domain-containing protein</fullName>
    </recommendedName>
</protein>
<feature type="domain" description="Glycosyl transferase family 25" evidence="2">
    <location>
        <begin position="100"/>
        <end position="145"/>
    </location>
</feature>
<feature type="region of interest" description="Disordered" evidence="1">
    <location>
        <begin position="524"/>
        <end position="613"/>
    </location>
</feature>
<dbReference type="EMBL" id="CAMXCT030006557">
    <property type="protein sequence ID" value="CAL4803217.1"/>
    <property type="molecule type" value="Genomic_DNA"/>
</dbReference>
<feature type="compositionally biased region" description="Low complexity" evidence="1">
    <location>
        <begin position="870"/>
        <end position="888"/>
    </location>
</feature>
<reference evidence="4" key="2">
    <citation type="submission" date="2024-04" db="EMBL/GenBank/DDBJ databases">
        <authorList>
            <person name="Chen Y."/>
            <person name="Shah S."/>
            <person name="Dougan E. K."/>
            <person name="Thang M."/>
            <person name="Chan C."/>
        </authorList>
    </citation>
    <scope>NUCLEOTIDE SEQUENCE [LARGE SCALE GENOMIC DNA]</scope>
</reference>
<feature type="domain" description="Glycosyl transferase family 25" evidence="2">
    <location>
        <begin position="289"/>
        <end position="379"/>
    </location>
</feature>
<organism evidence="3">
    <name type="scientific">Cladocopium goreaui</name>
    <dbReference type="NCBI Taxonomy" id="2562237"/>
    <lineage>
        <taxon>Eukaryota</taxon>
        <taxon>Sar</taxon>
        <taxon>Alveolata</taxon>
        <taxon>Dinophyceae</taxon>
        <taxon>Suessiales</taxon>
        <taxon>Symbiodiniaceae</taxon>
        <taxon>Cladocopium</taxon>
    </lineage>
</organism>
<feature type="region of interest" description="Disordered" evidence="1">
    <location>
        <begin position="144"/>
        <end position="207"/>
    </location>
</feature>
<dbReference type="OrthoDB" id="47375at2759"/>
<feature type="compositionally biased region" description="Low complexity" evidence="1">
    <location>
        <begin position="177"/>
        <end position="192"/>
    </location>
</feature>
<feature type="compositionally biased region" description="Basic and acidic residues" evidence="1">
    <location>
        <begin position="156"/>
        <end position="165"/>
    </location>
</feature>
<gene>
    <name evidence="3" type="ORF">C1SCF055_LOCUS40704</name>
</gene>
<evidence type="ECO:0000313" key="5">
    <source>
        <dbReference type="Proteomes" id="UP001152797"/>
    </source>
</evidence>
<keyword evidence="5" id="KW-1185">Reference proteome</keyword>
<dbReference type="InterPro" id="IPR002654">
    <property type="entry name" value="Glyco_trans_25"/>
</dbReference>
<feature type="region of interest" description="Disordered" evidence="1">
    <location>
        <begin position="71"/>
        <end position="92"/>
    </location>
</feature>
<dbReference type="AlphaFoldDB" id="A0A9P1DT95"/>
<evidence type="ECO:0000259" key="2">
    <source>
        <dbReference type="Pfam" id="PF01755"/>
    </source>
</evidence>
<sequence length="993" mass="113220">MSSPSLCANGYAIIRRLKQKPEHNGTKVKLVSREEKESGCSWVCRTIDERTFRVKEMNLYPWIGDIGEATVHEDQTKAPRDRKRNAEKHSESIPELRNLKTFVINLKRREDRRKNIEELCQKLQLDYEIVEACDGQEVRNSPGAKFEIQRIQRIRKKDEKDERRPKSSRAPKTSRQSGGSSPASKAGSSSASKRMKVKKTKRDVTAKKAAALQLTRTQRAQAAKKIAARVTPGEKPKGDVAPRGFSGLQQRSWLTKFKWKGESREQLMNMAMHRVKSSDLAKKGHELWGAVGCSVSHQVVLNKILEDPTLQYALILEDDCILGTSSAEELTRTFNTNMREISQSYPEWQLIYLGGSVCTAVKKKEQAEWKINEHVMRAYAVYLTHAFVIKRELIPEILENLRKGFAADAALVRWSKKVWREENDQCNQCFLFEPQLLKQPGNDNRWKDSDIFVDGIHFKQAFEEKGGEYSFSRACELRTRIKKQTIARKDDVNDQQTVYCMNEDTDEDAKHIADMEKVRELEAKKKKAKKQEEEERKRKELVKKEEEEGKKKKTIKKEEERRKSQIPEMKKEKAEAEKAKKTIKSEQTKQAKKETEEAQSARPNPKHSKKASVFEPAELEEWWEGDSYVYQEETYAKEDKEWEEQETLQPSAPGLESKVLQLLKRQQEDADFLKAIQNAGNQKMEMQKLFTRKRKDPIEALQEQMRGIMEGAQLNLRMNRAALAAVVSSAVEDGMVKRLRATVEKLQQKGFYESYRNKLVDCFMCALEYHFHVPEDDLKRLEAAMRPEMSNEIAKELQEYLGKGPCAPVGIVVEAGTGLLSTLLKNVKAATSQLQTVEIFQREQLALIEEGRRKEPEAATSSRPSPPSSPAYTPSDLSGAPAAASARAPPKHSEVPTPSAGAKRKDLPTTSTRDSGPQPKRLRRCSSMEPGSETSSEPMRKKLLAMSVKELREKANELKIPPHLCMACLEKADLVEALSFRCEADLLLLRMSV</sequence>
<proteinExistence type="predicted"/>
<dbReference type="Proteomes" id="UP001152797">
    <property type="component" value="Unassembled WGS sequence"/>
</dbReference>
<feature type="region of interest" description="Disordered" evidence="1">
    <location>
        <begin position="851"/>
        <end position="939"/>
    </location>
</feature>
<evidence type="ECO:0000256" key="1">
    <source>
        <dbReference type="SAM" id="MobiDB-lite"/>
    </source>
</evidence>
<evidence type="ECO:0000313" key="3">
    <source>
        <dbReference type="EMBL" id="CAI4015905.1"/>
    </source>
</evidence>